<reference evidence="2 3" key="1">
    <citation type="submission" date="2022-12" db="EMBL/GenBank/DDBJ databases">
        <title>Chromosome-scale assembly of the Ensete ventricosum genome.</title>
        <authorList>
            <person name="Dussert Y."/>
            <person name="Stocks J."/>
            <person name="Wendawek A."/>
            <person name="Woldeyes F."/>
            <person name="Nichols R.A."/>
            <person name="Borrell J.S."/>
        </authorList>
    </citation>
    <scope>NUCLEOTIDE SEQUENCE [LARGE SCALE GENOMIC DNA]</scope>
    <source>
        <strain evidence="3">cv. Maze</strain>
        <tissue evidence="2">Seeds</tissue>
    </source>
</reference>
<evidence type="ECO:0000313" key="3">
    <source>
        <dbReference type="Proteomes" id="UP001222027"/>
    </source>
</evidence>
<dbReference type="AlphaFoldDB" id="A0AAV8P421"/>
<sequence length="227" mass="25601">MIRPSSHDLRRRRHFQPKPSRTSELVYGFKMDLESELIHSHRVERARLLPPSLLFDPEMEALCRSKSNGPADLHSIAELLVAETVLAVERSLLWLFLAVVSSSSQIGPVNDESEVIYQTLQRSKPEAMLENKDDGESDEDEDEDDNGEDGAGQEDGGEDDLSGEEGNDNQGDDNDDDDPEVNGEGGSEDEEDDDDDEEEEEDEEEDEDDEDEEEEEELPQPPTKKRK</sequence>
<feature type="compositionally biased region" description="Acidic residues" evidence="1">
    <location>
        <begin position="135"/>
        <end position="218"/>
    </location>
</feature>
<name>A0AAV8P421_ENSVE</name>
<dbReference type="Proteomes" id="UP001222027">
    <property type="component" value="Unassembled WGS sequence"/>
</dbReference>
<keyword evidence="3" id="KW-1185">Reference proteome</keyword>
<accession>A0AAV8P421</accession>
<proteinExistence type="predicted"/>
<gene>
    <name evidence="2" type="ORF">OPV22_028409</name>
</gene>
<evidence type="ECO:0000313" key="2">
    <source>
        <dbReference type="EMBL" id="KAJ8465857.1"/>
    </source>
</evidence>
<protein>
    <submittedName>
        <fullName evidence="2">Uncharacterized protein</fullName>
    </submittedName>
</protein>
<evidence type="ECO:0000256" key="1">
    <source>
        <dbReference type="SAM" id="MobiDB-lite"/>
    </source>
</evidence>
<feature type="region of interest" description="Disordered" evidence="1">
    <location>
        <begin position="120"/>
        <end position="227"/>
    </location>
</feature>
<dbReference type="PANTHER" id="PTHR35711:SF1">
    <property type="entry name" value="ECTODERMAL, ISOFORM F"/>
    <property type="match status" value="1"/>
</dbReference>
<organism evidence="2 3">
    <name type="scientific">Ensete ventricosum</name>
    <name type="common">Abyssinian banana</name>
    <name type="synonym">Musa ensete</name>
    <dbReference type="NCBI Taxonomy" id="4639"/>
    <lineage>
        <taxon>Eukaryota</taxon>
        <taxon>Viridiplantae</taxon>
        <taxon>Streptophyta</taxon>
        <taxon>Embryophyta</taxon>
        <taxon>Tracheophyta</taxon>
        <taxon>Spermatophyta</taxon>
        <taxon>Magnoliopsida</taxon>
        <taxon>Liliopsida</taxon>
        <taxon>Zingiberales</taxon>
        <taxon>Musaceae</taxon>
        <taxon>Ensete</taxon>
    </lineage>
</organism>
<comment type="caution">
    <text evidence="2">The sequence shown here is derived from an EMBL/GenBank/DDBJ whole genome shotgun (WGS) entry which is preliminary data.</text>
</comment>
<feature type="compositionally biased region" description="Basic and acidic residues" evidence="1">
    <location>
        <begin position="123"/>
        <end position="134"/>
    </location>
</feature>
<dbReference type="EMBL" id="JAQQAF010000008">
    <property type="protein sequence ID" value="KAJ8465857.1"/>
    <property type="molecule type" value="Genomic_DNA"/>
</dbReference>
<dbReference type="PANTHER" id="PTHR35711">
    <property type="entry name" value="EXPRESSED PROTEIN"/>
    <property type="match status" value="1"/>
</dbReference>